<dbReference type="RefSeq" id="WP_147798384.1">
    <property type="nucleotide sequence ID" value="NZ_VPFL01000001.1"/>
</dbReference>
<feature type="domain" description="ABC transporter" evidence="3">
    <location>
        <begin position="16"/>
        <end position="204"/>
    </location>
</feature>
<dbReference type="Gene3D" id="3.40.50.300">
    <property type="entry name" value="P-loop containing nucleotide triphosphate hydrolases"/>
    <property type="match status" value="2"/>
</dbReference>
<evidence type="ECO:0000256" key="2">
    <source>
        <dbReference type="ARBA" id="ARBA00022840"/>
    </source>
</evidence>
<organism evidence="4 5">
    <name type="scientific">Pelomicrobium methylotrophicum</name>
    <dbReference type="NCBI Taxonomy" id="2602750"/>
    <lineage>
        <taxon>Bacteria</taxon>
        <taxon>Pseudomonadati</taxon>
        <taxon>Pseudomonadota</taxon>
        <taxon>Hydrogenophilia</taxon>
        <taxon>Hydrogenophilia incertae sedis</taxon>
        <taxon>Pelomicrobium</taxon>
    </lineage>
</organism>
<reference evidence="4 5" key="1">
    <citation type="submission" date="2019-08" db="EMBL/GenBank/DDBJ databases">
        <title>Pelomicrobium methylotrophicum gen. nov., sp. nov. a moderately thermophilic, facultatively anaerobic, lithoautotrophic and methylotrophic bacterium isolated from a terrestrial mud volcano.</title>
        <authorList>
            <person name="Slobodkina G.B."/>
            <person name="Merkel A.Y."/>
            <person name="Slobodkin A.I."/>
        </authorList>
    </citation>
    <scope>NUCLEOTIDE SEQUENCE [LARGE SCALE GENOMIC DNA]</scope>
    <source>
        <strain evidence="4 5">SM250</strain>
    </source>
</reference>
<dbReference type="GO" id="GO:0005524">
    <property type="term" value="F:ATP binding"/>
    <property type="evidence" value="ECO:0007669"/>
    <property type="project" value="UniProtKB-KW"/>
</dbReference>
<comment type="caution">
    <text evidence="4">The sequence shown here is derived from an EMBL/GenBank/DDBJ whole genome shotgun (WGS) entry which is preliminary data.</text>
</comment>
<protein>
    <submittedName>
        <fullName evidence="4">ATP-binding cassette domain-containing protein</fullName>
    </submittedName>
</protein>
<dbReference type="SMART" id="SM00382">
    <property type="entry name" value="AAA"/>
    <property type="match status" value="1"/>
</dbReference>
<name>A0A5C7EXF7_9PROT</name>
<evidence type="ECO:0000259" key="3">
    <source>
        <dbReference type="PROSITE" id="PS50893"/>
    </source>
</evidence>
<keyword evidence="2 4" id="KW-0067">ATP-binding</keyword>
<dbReference type="InterPro" id="IPR003593">
    <property type="entry name" value="AAA+_ATPase"/>
</dbReference>
<dbReference type="InterPro" id="IPR003439">
    <property type="entry name" value="ABC_transporter-like_ATP-bd"/>
</dbReference>
<gene>
    <name evidence="4" type="ORF">FR698_01470</name>
</gene>
<dbReference type="Proteomes" id="UP000321201">
    <property type="component" value="Unassembled WGS sequence"/>
</dbReference>
<dbReference type="PANTHER" id="PTHR42855">
    <property type="entry name" value="ABC TRANSPORTER ATP-BINDING SUBUNIT"/>
    <property type="match status" value="1"/>
</dbReference>
<keyword evidence="1" id="KW-0547">Nucleotide-binding</keyword>
<dbReference type="PROSITE" id="PS50893">
    <property type="entry name" value="ABC_TRANSPORTER_2"/>
    <property type="match status" value="1"/>
</dbReference>
<dbReference type="InterPro" id="IPR051309">
    <property type="entry name" value="ABCF_ATPase"/>
</dbReference>
<dbReference type="SUPFAM" id="SSF52540">
    <property type="entry name" value="P-loop containing nucleoside triphosphate hydrolases"/>
    <property type="match status" value="1"/>
</dbReference>
<dbReference type="Pfam" id="PF00005">
    <property type="entry name" value="ABC_tran"/>
    <property type="match status" value="1"/>
</dbReference>
<evidence type="ECO:0000313" key="5">
    <source>
        <dbReference type="Proteomes" id="UP000321201"/>
    </source>
</evidence>
<dbReference type="AlphaFoldDB" id="A0A5C7EXF7"/>
<dbReference type="PANTHER" id="PTHR42855:SF1">
    <property type="entry name" value="ABC TRANSPORTER DOMAIN-CONTAINING PROTEIN"/>
    <property type="match status" value="1"/>
</dbReference>
<accession>A0A5C7EXF7</accession>
<dbReference type="InParanoid" id="A0A5C7EXF7"/>
<sequence>MRSSRVFPLIGTPHGVRLSGGVLLELAGVRAGYGAPVVGPISFSVAWGEVVGLWGRNGSGKTTLLNAIAGAARVFDGRIVKPESARLAYQRQNAPPVAGLPVCAQDLIDLTGAHAECLPAFLRPMLRARLDTLSGGQRQFFQVWACLAAPADLVLLDEPTNNLDPRAETALAEALRSLGPDRAVLLVSHERDFLDRVCHRIVEIG</sequence>
<dbReference type="InterPro" id="IPR027417">
    <property type="entry name" value="P-loop_NTPase"/>
</dbReference>
<keyword evidence="5" id="KW-1185">Reference proteome</keyword>
<dbReference type="OrthoDB" id="5296765at2"/>
<proteinExistence type="predicted"/>
<dbReference type="GO" id="GO:0016887">
    <property type="term" value="F:ATP hydrolysis activity"/>
    <property type="evidence" value="ECO:0007669"/>
    <property type="project" value="InterPro"/>
</dbReference>
<dbReference type="EMBL" id="VPFL01000001">
    <property type="protein sequence ID" value="TXF13799.1"/>
    <property type="molecule type" value="Genomic_DNA"/>
</dbReference>
<evidence type="ECO:0000313" key="4">
    <source>
        <dbReference type="EMBL" id="TXF13799.1"/>
    </source>
</evidence>
<evidence type="ECO:0000256" key="1">
    <source>
        <dbReference type="ARBA" id="ARBA00022741"/>
    </source>
</evidence>